<dbReference type="InterPro" id="IPR006094">
    <property type="entry name" value="Oxid_FAD_bind_N"/>
</dbReference>
<dbReference type="InterPro" id="IPR016169">
    <property type="entry name" value="FAD-bd_PCMH_sub2"/>
</dbReference>
<feature type="domain" description="FAD-binding PCMH-type" evidence="6">
    <location>
        <begin position="36"/>
        <end position="232"/>
    </location>
</feature>
<dbReference type="Proteomes" id="UP000233524">
    <property type="component" value="Unassembled WGS sequence"/>
</dbReference>
<dbReference type="PROSITE" id="PS51387">
    <property type="entry name" value="FAD_PCMH"/>
    <property type="match status" value="1"/>
</dbReference>
<dbReference type="InterPro" id="IPR050416">
    <property type="entry name" value="FAD-linked_Oxidoreductase"/>
</dbReference>
<proteinExistence type="inferred from homology"/>
<dbReference type="Gene3D" id="3.30.465.10">
    <property type="match status" value="1"/>
</dbReference>
<keyword evidence="5" id="KW-0560">Oxidoreductase</keyword>
<sequence length="256" mass="28558">MDWSLYEFHVSNPVSPIWNQFANDTCLPDPELPCSGKGYPIDVINATSPEHVQAGVRFARKHSIRLNIKNTGHDYLGRSTSPNSLSIWTHYMQNMEIHADYFRPKARSVEVDGGAITVGPGAMFGELFSYLDRFNRTIVGGMSRTVGVAGYVTGGGHSPLSSRRSLGADNVLEVEMIAADGEVITLNECQNTDLFWAVRGVQANPHEPDWQWAFWGGNDGRLLEIKRATDPDDIFWCPLCVGNERWKEVNGRLCRS</sequence>
<evidence type="ECO:0000256" key="1">
    <source>
        <dbReference type="ARBA" id="ARBA00001974"/>
    </source>
</evidence>
<keyword evidence="3" id="KW-0285">Flavoprotein</keyword>
<evidence type="ECO:0000256" key="3">
    <source>
        <dbReference type="ARBA" id="ARBA00022630"/>
    </source>
</evidence>
<evidence type="ECO:0000256" key="2">
    <source>
        <dbReference type="ARBA" id="ARBA00005466"/>
    </source>
</evidence>
<protein>
    <recommendedName>
        <fullName evidence="6">FAD-binding PCMH-type domain-containing protein</fullName>
    </recommendedName>
</protein>
<gene>
    <name evidence="7" type="ORF">jhhlp_008571</name>
</gene>
<evidence type="ECO:0000256" key="5">
    <source>
        <dbReference type="ARBA" id="ARBA00023002"/>
    </source>
</evidence>
<reference evidence="7 8" key="1">
    <citation type="journal article" date="2017" name="G3 (Bethesda)">
        <title>First Draft Genome Sequence of the Pathogenic Fungus Lomentospora prolificans (Formerly Scedosporium prolificans).</title>
        <authorList>
            <person name="Luo R."/>
            <person name="Zimin A."/>
            <person name="Workman R."/>
            <person name="Fan Y."/>
            <person name="Pertea G."/>
            <person name="Grossman N."/>
            <person name="Wear M.P."/>
            <person name="Jia B."/>
            <person name="Miller H."/>
            <person name="Casadevall A."/>
            <person name="Timp W."/>
            <person name="Zhang S.X."/>
            <person name="Salzberg S.L."/>
        </authorList>
    </citation>
    <scope>NUCLEOTIDE SEQUENCE [LARGE SCALE GENOMIC DNA]</scope>
    <source>
        <strain evidence="7 8">JHH-5317</strain>
    </source>
</reference>
<accession>A0A2N3MYE7</accession>
<evidence type="ECO:0000256" key="4">
    <source>
        <dbReference type="ARBA" id="ARBA00022827"/>
    </source>
</evidence>
<dbReference type="STRING" id="41688.A0A2N3MYE7"/>
<comment type="caution">
    <text evidence="7">The sequence shown here is derived from an EMBL/GenBank/DDBJ whole genome shotgun (WGS) entry which is preliminary data.</text>
</comment>
<dbReference type="InParanoid" id="A0A2N3MYE7"/>
<dbReference type="GO" id="GO:0016491">
    <property type="term" value="F:oxidoreductase activity"/>
    <property type="evidence" value="ECO:0007669"/>
    <property type="project" value="UniProtKB-KW"/>
</dbReference>
<dbReference type="EMBL" id="NLAX01001623">
    <property type="protein sequence ID" value="PKS05203.1"/>
    <property type="molecule type" value="Genomic_DNA"/>
</dbReference>
<keyword evidence="4" id="KW-0274">FAD</keyword>
<evidence type="ECO:0000313" key="7">
    <source>
        <dbReference type="EMBL" id="PKS05203.1"/>
    </source>
</evidence>
<organism evidence="7 8">
    <name type="scientific">Lomentospora prolificans</name>
    <dbReference type="NCBI Taxonomy" id="41688"/>
    <lineage>
        <taxon>Eukaryota</taxon>
        <taxon>Fungi</taxon>
        <taxon>Dikarya</taxon>
        <taxon>Ascomycota</taxon>
        <taxon>Pezizomycotina</taxon>
        <taxon>Sordariomycetes</taxon>
        <taxon>Hypocreomycetidae</taxon>
        <taxon>Microascales</taxon>
        <taxon>Microascaceae</taxon>
        <taxon>Lomentospora</taxon>
    </lineage>
</organism>
<keyword evidence="8" id="KW-1185">Reference proteome</keyword>
<dbReference type="InterPro" id="IPR036318">
    <property type="entry name" value="FAD-bd_PCMH-like_sf"/>
</dbReference>
<comment type="similarity">
    <text evidence="2">Belongs to the oxygen-dependent FAD-linked oxidoreductase family.</text>
</comment>
<dbReference type="VEuPathDB" id="FungiDB:jhhlp_008571"/>
<dbReference type="SUPFAM" id="SSF56176">
    <property type="entry name" value="FAD-binding/transporter-associated domain-like"/>
    <property type="match status" value="1"/>
</dbReference>
<dbReference type="InterPro" id="IPR016166">
    <property type="entry name" value="FAD-bd_PCMH"/>
</dbReference>
<dbReference type="PANTHER" id="PTHR42973:SF39">
    <property type="entry name" value="FAD-BINDING PCMH-TYPE DOMAIN-CONTAINING PROTEIN"/>
    <property type="match status" value="1"/>
</dbReference>
<dbReference type="GO" id="GO:0071949">
    <property type="term" value="F:FAD binding"/>
    <property type="evidence" value="ECO:0007669"/>
    <property type="project" value="InterPro"/>
</dbReference>
<dbReference type="Pfam" id="PF08031">
    <property type="entry name" value="BBE"/>
    <property type="match status" value="1"/>
</dbReference>
<dbReference type="Pfam" id="PF01565">
    <property type="entry name" value="FAD_binding_4"/>
    <property type="match status" value="1"/>
</dbReference>
<evidence type="ECO:0000313" key="8">
    <source>
        <dbReference type="Proteomes" id="UP000233524"/>
    </source>
</evidence>
<evidence type="ECO:0000259" key="6">
    <source>
        <dbReference type="PROSITE" id="PS51387"/>
    </source>
</evidence>
<comment type="cofactor">
    <cofactor evidence="1">
        <name>FAD</name>
        <dbReference type="ChEBI" id="CHEBI:57692"/>
    </cofactor>
</comment>
<dbReference type="AlphaFoldDB" id="A0A2N3MYE7"/>
<dbReference type="InterPro" id="IPR012951">
    <property type="entry name" value="BBE"/>
</dbReference>
<dbReference type="OrthoDB" id="9983560at2759"/>
<dbReference type="PANTHER" id="PTHR42973">
    <property type="entry name" value="BINDING OXIDOREDUCTASE, PUTATIVE (AFU_ORTHOLOGUE AFUA_1G17690)-RELATED"/>
    <property type="match status" value="1"/>
</dbReference>
<name>A0A2N3MYE7_9PEZI</name>